<evidence type="ECO:0000256" key="1">
    <source>
        <dbReference type="SAM" id="SignalP"/>
    </source>
</evidence>
<accession>A0A941I803</accession>
<dbReference type="AlphaFoldDB" id="A0A941I803"/>
<dbReference type="Proteomes" id="UP000680067">
    <property type="component" value="Unassembled WGS sequence"/>
</dbReference>
<dbReference type="PROSITE" id="PS51257">
    <property type="entry name" value="PROKAR_LIPOPROTEIN"/>
    <property type="match status" value="1"/>
</dbReference>
<protein>
    <recommendedName>
        <fullName evidence="4">Lipoprotein</fullName>
    </recommendedName>
</protein>
<proteinExistence type="predicted"/>
<organism evidence="2 3">
    <name type="scientific">Undibacterium luofuense</name>
    <dbReference type="NCBI Taxonomy" id="2828733"/>
    <lineage>
        <taxon>Bacteria</taxon>
        <taxon>Pseudomonadati</taxon>
        <taxon>Pseudomonadota</taxon>
        <taxon>Betaproteobacteria</taxon>
        <taxon>Burkholderiales</taxon>
        <taxon>Oxalobacteraceae</taxon>
        <taxon>Undibacterium</taxon>
    </lineage>
</organism>
<feature type="signal peptide" evidence="1">
    <location>
        <begin position="1"/>
        <end position="17"/>
    </location>
</feature>
<dbReference type="EMBL" id="JAGSPN010000011">
    <property type="protein sequence ID" value="MBR7783369.1"/>
    <property type="molecule type" value="Genomic_DNA"/>
</dbReference>
<keyword evidence="3" id="KW-1185">Reference proteome</keyword>
<feature type="chain" id="PRO_5037161255" description="Lipoprotein" evidence="1">
    <location>
        <begin position="18"/>
        <end position="301"/>
    </location>
</feature>
<keyword evidence="1" id="KW-0732">Signal</keyword>
<reference evidence="2" key="1">
    <citation type="submission" date="2021-04" db="EMBL/GenBank/DDBJ databases">
        <title>novel species isolated from subtropical streams in China.</title>
        <authorList>
            <person name="Lu H."/>
        </authorList>
    </citation>
    <scope>NUCLEOTIDE SEQUENCE</scope>
    <source>
        <strain evidence="2">LFS511W</strain>
    </source>
</reference>
<gene>
    <name evidence="2" type="ORF">KDM89_14570</name>
</gene>
<comment type="caution">
    <text evidence="2">The sequence shown here is derived from an EMBL/GenBank/DDBJ whole genome shotgun (WGS) entry which is preliminary data.</text>
</comment>
<evidence type="ECO:0008006" key="4">
    <source>
        <dbReference type="Google" id="ProtNLM"/>
    </source>
</evidence>
<evidence type="ECO:0000313" key="3">
    <source>
        <dbReference type="Proteomes" id="UP000680067"/>
    </source>
</evidence>
<evidence type="ECO:0000313" key="2">
    <source>
        <dbReference type="EMBL" id="MBR7783369.1"/>
    </source>
</evidence>
<name>A0A941I803_9BURK</name>
<dbReference type="RefSeq" id="WP_212688646.1">
    <property type="nucleotide sequence ID" value="NZ_JAGSPN010000011.1"/>
</dbReference>
<sequence>MNKLKFAGLAAASAMLAACGGYVYTSIGGSVTGLGTDGTNTVVLVNERAFTQSLSKDGDFSFPIASNAAYKIQVYAQPSLVFCTVNGGTGVMQGEGEVKSVRVACAANVQVKGTVAGMGSGGIVTLQNTTPDFDKRTVLADSPIVQNVTANGAFSLTRYVVHGDPYEISVYAPPAGQYCTVANAKGVADNTKPELATNVAVSCADAVPVGFTVNGLTAGTLLQVTNKSALKEDTKAVSAIGIYRFAWSWPDATAYTISIKAQPVDSTGKATGQTCSVDTGATGVASMANPSASLNIVVNCK</sequence>